<name>A0A5J6FIQ5_9ACTN</name>
<reference evidence="1 2" key="1">
    <citation type="submission" date="2017-09" db="EMBL/GenBank/DDBJ databases">
        <authorList>
            <person name="Lee N."/>
            <person name="Cho B.-K."/>
        </authorList>
    </citation>
    <scope>NUCLEOTIDE SEQUENCE [LARGE SCALE GENOMIC DNA]</scope>
    <source>
        <strain evidence="1 2">ATCC 12769</strain>
    </source>
</reference>
<dbReference type="AlphaFoldDB" id="A0A5J6FIQ5"/>
<keyword evidence="2" id="KW-1185">Reference proteome</keyword>
<dbReference type="KEGG" id="snk:CP967_31350"/>
<sequence length="59" mass="6649">MTQRIEFKGFVTVDQEAPLDVGDARRQVIKALYLGDRFADGYTTTLDEVTFFSTVGDDE</sequence>
<evidence type="ECO:0000313" key="2">
    <source>
        <dbReference type="Proteomes" id="UP000326178"/>
    </source>
</evidence>
<dbReference type="RefSeq" id="WP_150491183.1">
    <property type="nucleotide sequence ID" value="NZ_BMUV01000003.1"/>
</dbReference>
<protein>
    <submittedName>
        <fullName evidence="1">Uncharacterized protein</fullName>
    </submittedName>
</protein>
<dbReference type="Proteomes" id="UP000326178">
    <property type="component" value="Chromosome"/>
</dbReference>
<organism evidence="1 2">
    <name type="scientific">Streptomyces nitrosporeus</name>
    <dbReference type="NCBI Taxonomy" id="28894"/>
    <lineage>
        <taxon>Bacteria</taxon>
        <taxon>Bacillati</taxon>
        <taxon>Actinomycetota</taxon>
        <taxon>Actinomycetes</taxon>
        <taxon>Kitasatosporales</taxon>
        <taxon>Streptomycetaceae</taxon>
        <taxon>Streptomyces</taxon>
    </lineage>
</organism>
<proteinExistence type="predicted"/>
<dbReference type="EMBL" id="CP023702">
    <property type="protein sequence ID" value="QEU75866.1"/>
    <property type="molecule type" value="Genomic_DNA"/>
</dbReference>
<accession>A0A5J6FIQ5</accession>
<evidence type="ECO:0000313" key="1">
    <source>
        <dbReference type="EMBL" id="QEU75866.1"/>
    </source>
</evidence>
<gene>
    <name evidence="1" type="ORF">CP967_31350</name>
</gene>
<dbReference type="OrthoDB" id="9960075at2"/>